<organism evidence="4 7">
    <name type="scientific">Pectobacterium parmentieri</name>
    <dbReference type="NCBI Taxonomy" id="1905730"/>
    <lineage>
        <taxon>Bacteria</taxon>
        <taxon>Pseudomonadati</taxon>
        <taxon>Pseudomonadota</taxon>
        <taxon>Gammaproteobacteria</taxon>
        <taxon>Enterobacterales</taxon>
        <taxon>Pectobacteriaceae</taxon>
        <taxon>Pectobacterium</taxon>
    </lineage>
</organism>
<dbReference type="InterPro" id="IPR038488">
    <property type="entry name" value="Integrase_DNA-bd_sf"/>
</dbReference>
<evidence type="ECO:0000259" key="3">
    <source>
        <dbReference type="Pfam" id="PF13356"/>
    </source>
</evidence>
<dbReference type="EMBL" id="CP003415">
    <property type="protein sequence ID" value="AFI90765.1"/>
    <property type="molecule type" value="Genomic_DNA"/>
</dbReference>
<gene>
    <name evidence="4" type="ordered locus">W5S_2679</name>
    <name evidence="6" type="ORF">C5E00_07935</name>
    <name evidence="5" type="ORF">F6Q06_24100</name>
</gene>
<dbReference type="Proteomes" id="UP000008044">
    <property type="component" value="Chromosome"/>
</dbReference>
<keyword evidence="9" id="KW-1185">Reference proteome</keyword>
<evidence type="ECO:0000313" key="4">
    <source>
        <dbReference type="EMBL" id="AFI90765.1"/>
    </source>
</evidence>
<dbReference type="GO" id="GO:0015074">
    <property type="term" value="P:DNA integration"/>
    <property type="evidence" value="ECO:0007669"/>
    <property type="project" value="UniProtKB-KW"/>
</dbReference>
<keyword evidence="2" id="KW-0229">DNA integration</keyword>
<dbReference type="PANTHER" id="PTHR30629">
    <property type="entry name" value="PROPHAGE INTEGRASE"/>
    <property type="match status" value="1"/>
</dbReference>
<evidence type="ECO:0000313" key="5">
    <source>
        <dbReference type="EMBL" id="MBI0557506.1"/>
    </source>
</evidence>
<dbReference type="InterPro" id="IPR050808">
    <property type="entry name" value="Phage_Integrase"/>
</dbReference>
<dbReference type="KEGG" id="ppar:A8F97_05135"/>
<dbReference type="AlphaFoldDB" id="A0A0H3I6D5"/>
<name>A0A0H3I6D5_PECPM</name>
<dbReference type="RefSeq" id="WP_014700324.1">
    <property type="nucleotide sequence ID" value="NZ_SGQD01000002.1"/>
</dbReference>
<dbReference type="HOGENOM" id="CLU_027562_45_8_6"/>
<dbReference type="EMBL" id="WABS01000132">
    <property type="protein sequence ID" value="MBI0557506.1"/>
    <property type="molecule type" value="Genomic_DNA"/>
</dbReference>
<dbReference type="STRING" id="1905730.W5S_2679"/>
<reference evidence="5" key="5">
    <citation type="submission" date="2024-05" db="EMBL/GenBank/DDBJ databases">
        <title>Identification of Pectobacterium versatile causing blackleg of potato from New York State with a whole genome sequencing approach.</title>
        <authorList>
            <person name="Ma X."/>
            <person name="Swingle B."/>
        </authorList>
    </citation>
    <scope>NUCLEOTIDE SEQUENCE</scope>
    <source>
        <strain evidence="5">NY1588A</strain>
    </source>
</reference>
<sequence>MALSDMAIRQARATGKAYTLGDIDGLSLAVTDMGGRSRHLRYSWAGKQKRMSLGTYPEYWESSEENG</sequence>
<accession>A0A0H3I6D5</accession>
<dbReference type="PANTHER" id="PTHR30629:SF2">
    <property type="entry name" value="PROPHAGE INTEGRASE INTS-RELATED"/>
    <property type="match status" value="1"/>
</dbReference>
<evidence type="ECO:0000256" key="2">
    <source>
        <dbReference type="ARBA" id="ARBA00022908"/>
    </source>
</evidence>
<dbReference type="Pfam" id="PF13356">
    <property type="entry name" value="Arm-DNA-bind_3"/>
    <property type="match status" value="1"/>
</dbReference>
<dbReference type="KEGG" id="pec:W5S_2679"/>
<dbReference type="OrthoDB" id="9795573at2"/>
<evidence type="ECO:0000256" key="1">
    <source>
        <dbReference type="ARBA" id="ARBA00008857"/>
    </source>
</evidence>
<dbReference type="PATRIC" id="fig|1166016.3.peg.2717"/>
<reference evidence="6 8" key="3">
    <citation type="journal article" date="2018" name="BMC Genomics">
        <title>High genomic variability in the plant pathogenic bacterium Pectobacterium parmentieri deciphered from de novo assembled complete genomes.</title>
        <authorList>
            <person name="Zoledowska S."/>
            <person name="Motyka-Pomagruk A."/>
            <person name="Sledz W."/>
            <person name="Mengoni A."/>
            <person name="Lojkowska E."/>
        </authorList>
    </citation>
    <scope>NUCLEOTIDE SEQUENCE [LARGE SCALE GENOMIC DNA]</scope>
    <source>
        <strain evidence="6 8">IFB5626</strain>
    </source>
</reference>
<reference evidence="9" key="4">
    <citation type="submission" date="2023-07" db="EMBL/GenBank/DDBJ databases">
        <title>Identification of Pectobacterium versatile causing blackleg of potato from New York State with a whole genome sequencing approach.</title>
        <authorList>
            <person name="Ma X."/>
            <person name="Swingle B."/>
        </authorList>
    </citation>
    <scope>NUCLEOTIDE SEQUENCE [LARGE SCALE GENOMIC DNA]</scope>
    <source>
        <strain evidence="9">NY1588A</strain>
    </source>
</reference>
<dbReference type="Gene3D" id="3.30.160.390">
    <property type="entry name" value="Integrase, DNA-binding domain"/>
    <property type="match status" value="1"/>
</dbReference>
<evidence type="ECO:0000313" key="6">
    <source>
        <dbReference type="EMBL" id="RKO76716.1"/>
    </source>
</evidence>
<protein>
    <submittedName>
        <fullName evidence="5">DUF4102 domain-containing protein</fullName>
    </submittedName>
    <submittedName>
        <fullName evidence="4">Prophage PSPPH01, site-specific recombinase, phage integrase family</fullName>
    </submittedName>
</protein>
<dbReference type="EMBL" id="PSZG01000001">
    <property type="protein sequence ID" value="RKO76716.1"/>
    <property type="molecule type" value="Genomic_DNA"/>
</dbReference>
<dbReference type="Proteomes" id="UP001194579">
    <property type="component" value="Unassembled WGS sequence"/>
</dbReference>
<evidence type="ECO:0000313" key="8">
    <source>
        <dbReference type="Proteomes" id="UP000269665"/>
    </source>
</evidence>
<evidence type="ECO:0000313" key="7">
    <source>
        <dbReference type="Proteomes" id="UP000008044"/>
    </source>
</evidence>
<reference evidence="4 7" key="1">
    <citation type="journal article" date="2012" name="J. Bacteriol.">
        <title>Genome sequence of Pectobacterium sp. strain SCC3193.</title>
        <authorList>
            <person name="Koskinen J.P."/>
            <person name="Laine P."/>
            <person name="Niemi O."/>
            <person name="Nykyri J."/>
            <person name="Harjunpaa H."/>
            <person name="Auvinen P."/>
            <person name="Paulin L."/>
            <person name="Pirhonen M."/>
            <person name="Palva T."/>
            <person name="Holm L."/>
        </authorList>
    </citation>
    <scope>NUCLEOTIDE SEQUENCE [LARGE SCALE GENOMIC DNA]</scope>
    <source>
        <strain evidence="4 7">SCC3193</strain>
    </source>
</reference>
<dbReference type="InterPro" id="IPR025166">
    <property type="entry name" value="Integrase_DNA_bind_dom"/>
</dbReference>
<dbReference type="eggNOG" id="COG0582">
    <property type="taxonomic scope" value="Bacteria"/>
</dbReference>
<feature type="domain" description="Integrase DNA-binding" evidence="3">
    <location>
        <begin position="3"/>
        <end position="58"/>
    </location>
</feature>
<comment type="similarity">
    <text evidence="1">Belongs to the 'phage' integrase family.</text>
</comment>
<dbReference type="Proteomes" id="UP000269665">
    <property type="component" value="Unassembled WGS sequence"/>
</dbReference>
<proteinExistence type="inferred from homology"/>
<evidence type="ECO:0000313" key="9">
    <source>
        <dbReference type="Proteomes" id="UP001194579"/>
    </source>
</evidence>
<reference evidence="4" key="2">
    <citation type="submission" date="2012-03" db="EMBL/GenBank/DDBJ databases">
        <authorList>
            <person name="Koskinen P."/>
            <person name="Laine P."/>
            <person name="Niemi O."/>
            <person name="Nykyri J."/>
            <person name="Harjunpaa H."/>
            <person name="Auvinen P."/>
            <person name="Paulin L."/>
            <person name="Pirhonen M."/>
            <person name="Palva T."/>
            <person name="Holm L."/>
        </authorList>
    </citation>
    <scope>NUCLEOTIDE SEQUENCE</scope>
    <source>
        <strain evidence="4">SCC3193</strain>
    </source>
</reference>